<comment type="subunit">
    <text evidence="10">Homodimer.</text>
</comment>
<sequence>MILLLDNYDSFTYNLRDRIGVFYPDVRVVRSDTITPDEIDAMQPAAILISPGPGYPKDAGVSVEAVRRFSGKIPILGVCLGHQSVGEAFDGKTVPAERLMHGKASAISIDGGCPLFFGLPDEIRAARYHSLILERDSLPDCLQITAVDADGQIMGVRHKTDPTFGVQFHPESVMTPAGDRILYNFLKEVCNLEMKTAAPSIPAEKRVALKPFLAKVVDGENLTEREARDAMDCIMSDQATDSQIAAFITALRMKGETIDEITGFARIMRQKAKPVPMSPAAVDIVGTGGDLSNSFNISTTSAFVAAGAGLRVAKHGNRSVSSKSGAADVLEALGVRISITPEQAAECMERCGMTFLFAQRFHGSMRFAAGPRRETGIRTVFNILGPLSNPAHAEGMLLGVYDEALLEPLAEVLRNLGVKSAMLVHGNDGLDEVSVSDRTAVCEIRDEKPLRYELNPCDYGIGLTKKEQIVGGTAQENARITLDVLSGQKGPARDIVILNAGCALYVGKLAETIQRGVNLAEHSIDSGAALQKLRELKELTNRFPGDAS</sequence>
<dbReference type="GO" id="GO:0000287">
    <property type="term" value="F:magnesium ion binding"/>
    <property type="evidence" value="ECO:0007669"/>
    <property type="project" value="UniProtKB-UniRule"/>
</dbReference>
<feature type="binding site" evidence="10">
    <location>
        <position position="294"/>
    </location>
    <ligand>
        <name>5-phospho-alpha-D-ribose 1-diphosphate</name>
        <dbReference type="ChEBI" id="CHEBI:58017"/>
    </ligand>
</feature>
<dbReference type="InterPro" id="IPR017926">
    <property type="entry name" value="GATASE"/>
</dbReference>
<dbReference type="SUPFAM" id="SSF52418">
    <property type="entry name" value="Nucleoside phosphorylase/phosphoribosyltransferase catalytic domain"/>
    <property type="match status" value="1"/>
</dbReference>
<keyword evidence="10" id="KW-0479">Metal-binding</keyword>
<evidence type="ECO:0000256" key="9">
    <source>
        <dbReference type="ARBA" id="ARBA00061188"/>
    </source>
</evidence>
<dbReference type="EMBL" id="VWXL01000047">
    <property type="protein sequence ID" value="MVB10725.1"/>
    <property type="molecule type" value="Genomic_DNA"/>
</dbReference>
<comment type="similarity">
    <text evidence="10">Belongs to the anthranilate phosphoribosyltransferase family.</text>
</comment>
<evidence type="ECO:0000256" key="3">
    <source>
        <dbReference type="ARBA" id="ARBA00022676"/>
    </source>
</evidence>
<comment type="caution">
    <text evidence="10">Lacks conserved residue(s) required for the propagation of feature annotation.</text>
</comment>
<feature type="binding site" evidence="10">
    <location>
        <begin position="314"/>
        <end position="322"/>
    </location>
    <ligand>
        <name>5-phospho-alpha-D-ribose 1-diphosphate</name>
        <dbReference type="ChEBI" id="CHEBI:58017"/>
    </ligand>
</feature>
<evidence type="ECO:0000256" key="8">
    <source>
        <dbReference type="ARBA" id="ARBA00052328"/>
    </source>
</evidence>
<evidence type="ECO:0000256" key="5">
    <source>
        <dbReference type="ARBA" id="ARBA00022822"/>
    </source>
</evidence>
<dbReference type="EC" id="2.4.2.18" evidence="10"/>
<dbReference type="Proteomes" id="UP000469440">
    <property type="component" value="Unassembled WGS sequence"/>
</dbReference>
<dbReference type="GO" id="GO:0004048">
    <property type="term" value="F:anthranilate phosphoribosyltransferase activity"/>
    <property type="evidence" value="ECO:0007669"/>
    <property type="project" value="UniProtKB-UniRule"/>
</dbReference>
<dbReference type="OrthoDB" id="9806430at2"/>
<feature type="binding site" evidence="10">
    <location>
        <begin position="296"/>
        <end position="299"/>
    </location>
    <ligand>
        <name>5-phospho-alpha-D-ribose 1-diphosphate</name>
        <dbReference type="ChEBI" id="CHEBI:58017"/>
    </ligand>
</feature>
<dbReference type="NCBIfam" id="NF011201">
    <property type="entry name" value="PRK14607.1"/>
    <property type="match status" value="1"/>
</dbReference>
<dbReference type="PRINTS" id="PR00096">
    <property type="entry name" value="GATASE"/>
</dbReference>
<dbReference type="InterPro" id="IPR005940">
    <property type="entry name" value="Anthranilate_Pribosyl_Tfrase"/>
</dbReference>
<feature type="binding site" evidence="10">
    <location>
        <position position="432"/>
    </location>
    <ligand>
        <name>Mg(2+)</name>
        <dbReference type="ChEBI" id="CHEBI:18420"/>
        <label>2</label>
    </ligand>
</feature>
<feature type="domain" description="Glutamine amidotransferase" evidence="11">
    <location>
        <begin position="3"/>
        <end position="188"/>
    </location>
</feature>
<dbReference type="PANTHER" id="PTHR43285">
    <property type="entry name" value="ANTHRANILATE PHOSPHORIBOSYLTRANSFERASE"/>
    <property type="match status" value="1"/>
</dbReference>
<evidence type="ECO:0000256" key="4">
    <source>
        <dbReference type="ARBA" id="ARBA00022679"/>
    </source>
</evidence>
<dbReference type="PRINTS" id="PR00097">
    <property type="entry name" value="ANTSNTHASEII"/>
</dbReference>
<keyword evidence="4 10" id="KW-0808">Transferase</keyword>
<dbReference type="PANTHER" id="PTHR43285:SF2">
    <property type="entry name" value="ANTHRANILATE PHOSPHORIBOSYLTRANSFERASE"/>
    <property type="match status" value="1"/>
</dbReference>
<dbReference type="SUPFAM" id="SSF47648">
    <property type="entry name" value="Nucleoside phosphorylase/phosphoribosyltransferase N-terminal domain"/>
    <property type="match status" value="1"/>
</dbReference>
<protein>
    <recommendedName>
        <fullName evidence="10">Anthranilate phosphoribosyltransferase</fullName>
        <ecNumber evidence="10">2.4.2.18</ecNumber>
    </recommendedName>
</protein>
<dbReference type="RefSeq" id="WP_156990200.1">
    <property type="nucleotide sequence ID" value="NZ_VWXL01000047.1"/>
</dbReference>
<dbReference type="InterPro" id="IPR036320">
    <property type="entry name" value="Glycosyl_Trfase_fam3_N_dom_sf"/>
</dbReference>
<dbReference type="Gene3D" id="3.40.50.880">
    <property type="match status" value="1"/>
</dbReference>
<dbReference type="GO" id="GO:0005829">
    <property type="term" value="C:cytosol"/>
    <property type="evidence" value="ECO:0007669"/>
    <property type="project" value="TreeGrafter"/>
</dbReference>
<comment type="pathway">
    <text evidence="1 10">Amino-acid biosynthesis; L-tryptophan biosynthesis; L-tryptophan from chorismate: step 2/5.</text>
</comment>
<keyword evidence="2 10" id="KW-0028">Amino-acid biosynthesis</keyword>
<feature type="binding site" evidence="10">
    <location>
        <position position="286"/>
    </location>
    <ligand>
        <name>5-phospho-alpha-D-ribose 1-diphosphate</name>
        <dbReference type="ChEBI" id="CHEBI:58017"/>
    </ligand>
</feature>
<comment type="caution">
    <text evidence="14">The sequence shown here is derived from an EMBL/GenBank/DDBJ whole genome shotgun (WGS) entry which is preliminary data.</text>
</comment>
<name>A0A6N8HYQ0_9FIRM</name>
<keyword evidence="3 10" id="KW-0328">Glycosyltransferase</keyword>
<dbReference type="InterPro" id="IPR000312">
    <property type="entry name" value="Glycosyl_Trfase_fam3"/>
</dbReference>
<evidence type="ECO:0000256" key="10">
    <source>
        <dbReference type="HAMAP-Rule" id="MF_00211"/>
    </source>
</evidence>
<gene>
    <name evidence="14" type="primary">trpGD</name>
    <name evidence="10" type="synonym">trpD</name>
    <name evidence="14" type="ORF">CAFE_14230</name>
</gene>
<feature type="binding site" evidence="10">
    <location>
        <position position="326"/>
    </location>
    <ligand>
        <name>5-phospho-alpha-D-ribose 1-diphosphate</name>
        <dbReference type="ChEBI" id="CHEBI:58017"/>
    </ligand>
</feature>
<dbReference type="Gene3D" id="1.20.970.10">
    <property type="entry name" value="Transferase, Pyrimidine Nucleoside Phosphorylase, Chain C"/>
    <property type="match status" value="1"/>
</dbReference>
<dbReference type="UniPathway" id="UPA00035">
    <property type="reaction ID" value="UER00041"/>
</dbReference>
<feature type="domain" description="Glycosyl transferase family 3" evidence="12">
    <location>
        <begin position="280"/>
        <end position="530"/>
    </location>
</feature>
<dbReference type="InterPro" id="IPR006221">
    <property type="entry name" value="TrpG/PapA_dom"/>
</dbReference>
<keyword evidence="10" id="KW-0460">Magnesium</keyword>
<dbReference type="CDD" id="cd01743">
    <property type="entry name" value="GATase1_Anthranilate_Synthase"/>
    <property type="match status" value="1"/>
</dbReference>
<dbReference type="InterPro" id="IPR029062">
    <property type="entry name" value="Class_I_gatase-like"/>
</dbReference>
<dbReference type="Pfam" id="PF02885">
    <property type="entry name" value="Glycos_trans_3N"/>
    <property type="match status" value="1"/>
</dbReference>
<dbReference type="SUPFAM" id="SSF52317">
    <property type="entry name" value="Class I glutamine amidotransferase-like"/>
    <property type="match status" value="1"/>
</dbReference>
<proteinExistence type="inferred from homology"/>
<comment type="function">
    <text evidence="10">Catalyzes the transfer of the phosphoribosyl group of 5-phosphorylribose-1-pyrophosphate (PRPP) to anthranilate to yield N-(5'-phosphoribosyl)-anthranilate (PRA).</text>
</comment>
<dbReference type="Pfam" id="PF00591">
    <property type="entry name" value="Glycos_transf_3"/>
    <property type="match status" value="1"/>
</dbReference>
<evidence type="ECO:0000313" key="14">
    <source>
        <dbReference type="EMBL" id="MVB10725.1"/>
    </source>
</evidence>
<feature type="domain" description="Glycosyl transferase family 3 N-terminal" evidence="13">
    <location>
        <begin position="210"/>
        <end position="272"/>
    </location>
</feature>
<dbReference type="InterPro" id="IPR017459">
    <property type="entry name" value="Glycosyl_Trfase_fam3_N_dom"/>
</dbReference>
<keyword evidence="7 10" id="KW-0057">Aromatic amino acid biosynthesis</keyword>
<dbReference type="InterPro" id="IPR035902">
    <property type="entry name" value="Nuc_phospho_transferase"/>
</dbReference>
<evidence type="ECO:0000256" key="1">
    <source>
        <dbReference type="ARBA" id="ARBA00004907"/>
    </source>
</evidence>
<feature type="binding site" evidence="10">
    <location>
        <position position="298"/>
    </location>
    <ligand>
        <name>Mg(2+)</name>
        <dbReference type="ChEBI" id="CHEBI:18420"/>
        <label>1</label>
    </ligand>
</feature>
<dbReference type="FunFam" id="3.40.50.880:FF:000003">
    <property type="entry name" value="Anthranilate synthase component II"/>
    <property type="match status" value="1"/>
</dbReference>
<dbReference type="HAMAP" id="MF_00211">
    <property type="entry name" value="TrpD"/>
    <property type="match status" value="1"/>
</dbReference>
<dbReference type="Pfam" id="PF00117">
    <property type="entry name" value="GATase"/>
    <property type="match status" value="1"/>
</dbReference>
<comment type="catalytic activity">
    <reaction evidence="8 10">
        <text>N-(5-phospho-beta-D-ribosyl)anthranilate + diphosphate = 5-phospho-alpha-D-ribose 1-diphosphate + anthranilate</text>
        <dbReference type="Rhea" id="RHEA:11768"/>
        <dbReference type="ChEBI" id="CHEBI:16567"/>
        <dbReference type="ChEBI" id="CHEBI:18277"/>
        <dbReference type="ChEBI" id="CHEBI:33019"/>
        <dbReference type="ChEBI" id="CHEBI:58017"/>
        <dbReference type="EC" id="2.4.2.18"/>
    </reaction>
</comment>
<feature type="binding site" evidence="10">
    <location>
        <position position="317"/>
    </location>
    <ligand>
        <name>anthranilate</name>
        <dbReference type="ChEBI" id="CHEBI:16567"/>
        <label>1</label>
    </ligand>
</feature>
<evidence type="ECO:0000313" key="15">
    <source>
        <dbReference type="Proteomes" id="UP000469440"/>
    </source>
</evidence>
<accession>A0A6N8HYQ0</accession>
<dbReference type="PROSITE" id="PS51273">
    <property type="entry name" value="GATASE_TYPE_1"/>
    <property type="match status" value="1"/>
</dbReference>
<evidence type="ECO:0000256" key="2">
    <source>
        <dbReference type="ARBA" id="ARBA00022605"/>
    </source>
</evidence>
<keyword evidence="5 10" id="KW-0822">Tryptophan biosynthesis</keyword>
<feature type="binding site" evidence="10">
    <location>
        <position position="431"/>
    </location>
    <ligand>
        <name>Mg(2+)</name>
        <dbReference type="ChEBI" id="CHEBI:18420"/>
        <label>2</label>
    </ligand>
</feature>
<dbReference type="AlphaFoldDB" id="A0A6N8HYQ0"/>
<dbReference type="Gene3D" id="3.40.1030.10">
    <property type="entry name" value="Nucleoside phosphorylase/phosphoribosyltransferase catalytic domain"/>
    <property type="match status" value="1"/>
</dbReference>
<feature type="binding site" evidence="10">
    <location>
        <position position="286"/>
    </location>
    <ligand>
        <name>anthranilate</name>
        <dbReference type="ChEBI" id="CHEBI:16567"/>
        <label>1</label>
    </ligand>
</feature>
<feature type="binding site" evidence="10">
    <location>
        <begin position="289"/>
        <end position="290"/>
    </location>
    <ligand>
        <name>5-phospho-alpha-D-ribose 1-diphosphate</name>
        <dbReference type="ChEBI" id="CHEBI:58017"/>
    </ligand>
</feature>
<dbReference type="NCBIfam" id="TIGR01245">
    <property type="entry name" value="trpD"/>
    <property type="match status" value="1"/>
</dbReference>
<comment type="similarity">
    <text evidence="9">In the C-terminal section; belongs to the anthranilate phosphoribosyltransferase family.</text>
</comment>
<dbReference type="GO" id="GO:0000162">
    <property type="term" value="P:L-tryptophan biosynthetic process"/>
    <property type="evidence" value="ECO:0007669"/>
    <property type="project" value="UniProtKB-UniRule"/>
</dbReference>
<keyword evidence="15" id="KW-1185">Reference proteome</keyword>
<evidence type="ECO:0000259" key="12">
    <source>
        <dbReference type="Pfam" id="PF00591"/>
    </source>
</evidence>
<evidence type="ECO:0000256" key="6">
    <source>
        <dbReference type="ARBA" id="ARBA00022962"/>
    </source>
</evidence>
<feature type="binding site" evidence="10">
    <location>
        <position position="432"/>
    </location>
    <ligand>
        <name>Mg(2+)</name>
        <dbReference type="ChEBI" id="CHEBI:18420"/>
        <label>1</label>
    </ligand>
</feature>
<evidence type="ECO:0000259" key="11">
    <source>
        <dbReference type="Pfam" id="PF00117"/>
    </source>
</evidence>
<evidence type="ECO:0000256" key="7">
    <source>
        <dbReference type="ARBA" id="ARBA00023141"/>
    </source>
</evidence>
<dbReference type="FunFam" id="3.40.1030.10:FF:000002">
    <property type="entry name" value="Anthranilate phosphoribosyltransferase"/>
    <property type="match status" value="1"/>
</dbReference>
<dbReference type="PRINTS" id="PR00099">
    <property type="entry name" value="CPSGATASE"/>
</dbReference>
<organism evidence="14 15">
    <name type="scientific">Caproicibacter fermentans</name>
    <dbReference type="NCBI Taxonomy" id="2576756"/>
    <lineage>
        <taxon>Bacteria</taxon>
        <taxon>Bacillati</taxon>
        <taxon>Bacillota</taxon>
        <taxon>Clostridia</taxon>
        <taxon>Eubacteriales</taxon>
        <taxon>Acutalibacteraceae</taxon>
        <taxon>Caproicibacter</taxon>
    </lineage>
</organism>
<dbReference type="NCBIfam" id="TIGR00566">
    <property type="entry name" value="trpG_papA"/>
    <property type="match status" value="1"/>
</dbReference>
<evidence type="ECO:0000259" key="13">
    <source>
        <dbReference type="Pfam" id="PF02885"/>
    </source>
</evidence>
<reference evidence="14 15" key="1">
    <citation type="submission" date="2019-09" db="EMBL/GenBank/DDBJ databases">
        <title>Genome sequence of Clostridium sp. EA1.</title>
        <authorList>
            <person name="Poehlein A."/>
            <person name="Bengelsdorf F.R."/>
            <person name="Daniel R."/>
        </authorList>
    </citation>
    <scope>NUCLEOTIDE SEQUENCE [LARGE SCALE GENOMIC DNA]</scope>
    <source>
        <strain evidence="14 15">EA1</strain>
    </source>
</reference>
<comment type="cofactor">
    <cofactor evidence="10">
        <name>Mg(2+)</name>
        <dbReference type="ChEBI" id="CHEBI:18420"/>
    </cofactor>
    <text evidence="10">Binds 2 magnesium ions per monomer.</text>
</comment>
<feature type="binding site" evidence="10">
    <location>
        <position position="372"/>
    </location>
    <ligand>
        <name>anthranilate</name>
        <dbReference type="ChEBI" id="CHEBI:16567"/>
        <label>2</label>
    </ligand>
</feature>
<keyword evidence="6" id="KW-0315">Glutamine amidotransferase</keyword>